<name>A0AAU8II26_9BACL</name>
<sequence length="135" mass="14923">MTSQEIEIEWVSRIPGSRSPLRMSLRGRLKEGTDGFYLTYRAEGASQYIIKFTKGEALIRRRGQYPLRQPLKLGKSLHGKLGTPSGNLATEAAAESITATWSPESGSGAAGLVYRLNIQGEDAGTFRITWSFMRL</sequence>
<dbReference type="Gene3D" id="2.40.128.20">
    <property type="match status" value="1"/>
</dbReference>
<dbReference type="InterPro" id="IPR012674">
    <property type="entry name" value="Calycin"/>
</dbReference>
<dbReference type="InterPro" id="IPR015231">
    <property type="entry name" value="DUF1934"/>
</dbReference>
<organism evidence="1">
    <name type="scientific">Sporolactobacillus sp. Y61</name>
    <dbReference type="NCBI Taxonomy" id="3160863"/>
    <lineage>
        <taxon>Bacteria</taxon>
        <taxon>Bacillati</taxon>
        <taxon>Bacillota</taxon>
        <taxon>Bacilli</taxon>
        <taxon>Bacillales</taxon>
        <taxon>Sporolactobacillaceae</taxon>
        <taxon>Sporolactobacillus</taxon>
    </lineage>
</organism>
<dbReference type="AlphaFoldDB" id="A0AAU8II26"/>
<proteinExistence type="predicted"/>
<dbReference type="Pfam" id="PF09148">
    <property type="entry name" value="DUF1934"/>
    <property type="match status" value="1"/>
</dbReference>
<evidence type="ECO:0000313" key="1">
    <source>
        <dbReference type="EMBL" id="XCJ17813.1"/>
    </source>
</evidence>
<dbReference type="EMBL" id="CP159510">
    <property type="protein sequence ID" value="XCJ17813.1"/>
    <property type="molecule type" value="Genomic_DNA"/>
</dbReference>
<reference evidence="1" key="1">
    <citation type="submission" date="2024-06" db="EMBL/GenBank/DDBJ databases">
        <authorList>
            <person name="Fan A."/>
            <person name="Zhang F.Y."/>
            <person name="Zhang L."/>
        </authorList>
    </citation>
    <scope>NUCLEOTIDE SEQUENCE</scope>
    <source>
        <strain evidence="1">Y61</strain>
    </source>
</reference>
<accession>A0AAU8II26</accession>
<protein>
    <submittedName>
        <fullName evidence="1">DUF1934 domain-containing protein</fullName>
    </submittedName>
</protein>
<dbReference type="RefSeq" id="WP_353948913.1">
    <property type="nucleotide sequence ID" value="NZ_CP159510.1"/>
</dbReference>
<gene>
    <name evidence="1" type="ORF">ABNN70_04870</name>
</gene>
<dbReference type="SUPFAM" id="SSF50814">
    <property type="entry name" value="Lipocalins"/>
    <property type="match status" value="1"/>
</dbReference>